<name>A0A3D8QEA3_9HELO</name>
<protein>
    <submittedName>
        <fullName evidence="2">Uncharacterized protein</fullName>
    </submittedName>
</protein>
<comment type="caution">
    <text evidence="2">The sequence shown here is derived from an EMBL/GenBank/DDBJ whole genome shotgun (WGS) entry which is preliminary data.</text>
</comment>
<dbReference type="AlphaFoldDB" id="A0A3D8QEA3"/>
<dbReference type="EMBL" id="PDLM01000016">
    <property type="protein sequence ID" value="RDW59754.1"/>
    <property type="molecule type" value="Genomic_DNA"/>
</dbReference>
<feature type="region of interest" description="Disordered" evidence="1">
    <location>
        <begin position="1"/>
        <end position="27"/>
    </location>
</feature>
<evidence type="ECO:0000256" key="1">
    <source>
        <dbReference type="SAM" id="MobiDB-lite"/>
    </source>
</evidence>
<accession>A0A3D8QEA3</accession>
<dbReference type="Proteomes" id="UP000256645">
    <property type="component" value="Unassembled WGS sequence"/>
</dbReference>
<reference evidence="2 3" key="1">
    <citation type="journal article" date="2018" name="IMA Fungus">
        <title>IMA Genome-F 9: Draft genome sequence of Annulohypoxylon stygium, Aspergillus mulundensis, Berkeleyomyces basicola (syn. Thielaviopsis basicola), Ceratocystis smalleyi, two Cercospora beticola strains, Coleophoma cylindrospora, Fusarium fracticaudum, Phialophora cf. hyalina, and Morchella septimelata.</title>
        <authorList>
            <person name="Wingfield B.D."/>
            <person name="Bills G.F."/>
            <person name="Dong Y."/>
            <person name="Huang W."/>
            <person name="Nel W.J."/>
            <person name="Swalarsk-Parry B.S."/>
            <person name="Vaghefi N."/>
            <person name="Wilken P.M."/>
            <person name="An Z."/>
            <person name="de Beer Z.W."/>
            <person name="De Vos L."/>
            <person name="Chen L."/>
            <person name="Duong T.A."/>
            <person name="Gao Y."/>
            <person name="Hammerbacher A."/>
            <person name="Kikkert J.R."/>
            <person name="Li Y."/>
            <person name="Li H."/>
            <person name="Li K."/>
            <person name="Li Q."/>
            <person name="Liu X."/>
            <person name="Ma X."/>
            <person name="Naidoo K."/>
            <person name="Pethybridge S.J."/>
            <person name="Sun J."/>
            <person name="Steenkamp E.T."/>
            <person name="van der Nest M.A."/>
            <person name="van Wyk S."/>
            <person name="Wingfield M.J."/>
            <person name="Xiong C."/>
            <person name="Yue Q."/>
            <person name="Zhang X."/>
        </authorList>
    </citation>
    <scope>NUCLEOTIDE SEQUENCE [LARGE SCALE GENOMIC DNA]</scope>
    <source>
        <strain evidence="2 3">BP6252</strain>
    </source>
</reference>
<proteinExistence type="predicted"/>
<organism evidence="2 3">
    <name type="scientific">Coleophoma cylindrospora</name>
    <dbReference type="NCBI Taxonomy" id="1849047"/>
    <lineage>
        <taxon>Eukaryota</taxon>
        <taxon>Fungi</taxon>
        <taxon>Dikarya</taxon>
        <taxon>Ascomycota</taxon>
        <taxon>Pezizomycotina</taxon>
        <taxon>Leotiomycetes</taxon>
        <taxon>Helotiales</taxon>
        <taxon>Dermateaceae</taxon>
        <taxon>Coleophoma</taxon>
    </lineage>
</organism>
<evidence type="ECO:0000313" key="3">
    <source>
        <dbReference type="Proteomes" id="UP000256645"/>
    </source>
</evidence>
<gene>
    <name evidence="2" type="ORF">BP6252_12841</name>
</gene>
<evidence type="ECO:0000313" key="2">
    <source>
        <dbReference type="EMBL" id="RDW59754.1"/>
    </source>
</evidence>
<sequence>MPPPTLPSHAKSSHPIEGIKLGTQSPPSPSFELLPHTQLTVEQRHSTVLLVSIYPIEPKALFRLVPLNDISNLQELVAICTARWADVLGARALGTMVMEMPWSGVWVEVARNVQSDWVEFLRVLHTAWHPTPRWDGIVVYVKVYFAVEPRVDAVKSD</sequence>
<keyword evidence="3" id="KW-1185">Reference proteome</keyword>